<organism evidence="2 3">
    <name type="scientific">Gandjariella thermophila</name>
    <dbReference type="NCBI Taxonomy" id="1931992"/>
    <lineage>
        <taxon>Bacteria</taxon>
        <taxon>Bacillati</taxon>
        <taxon>Actinomycetota</taxon>
        <taxon>Actinomycetes</taxon>
        <taxon>Pseudonocardiales</taxon>
        <taxon>Pseudonocardiaceae</taxon>
        <taxon>Gandjariella</taxon>
    </lineage>
</organism>
<protein>
    <submittedName>
        <fullName evidence="2">Uncharacterized protein</fullName>
    </submittedName>
</protein>
<evidence type="ECO:0000256" key="1">
    <source>
        <dbReference type="SAM" id="Phobius"/>
    </source>
</evidence>
<proteinExistence type="predicted"/>
<dbReference type="AlphaFoldDB" id="A0A4D4J222"/>
<evidence type="ECO:0000313" key="2">
    <source>
        <dbReference type="EMBL" id="GDY28828.1"/>
    </source>
</evidence>
<dbReference type="Proteomes" id="UP000298860">
    <property type="component" value="Unassembled WGS sequence"/>
</dbReference>
<sequence>MIDVHPAWHLVATLLGIFALPAYWAGEAVVRRVARSATCAVWRSRLVRRRRAVP</sequence>
<accession>A0A4D4J222</accession>
<name>A0A4D4J222_9PSEU</name>
<comment type="caution">
    <text evidence="2">The sequence shown here is derived from an EMBL/GenBank/DDBJ whole genome shotgun (WGS) entry which is preliminary data.</text>
</comment>
<evidence type="ECO:0000313" key="3">
    <source>
        <dbReference type="Proteomes" id="UP000298860"/>
    </source>
</evidence>
<keyword evidence="1" id="KW-0812">Transmembrane</keyword>
<dbReference type="EMBL" id="BJFL01000002">
    <property type="protein sequence ID" value="GDY28828.1"/>
    <property type="molecule type" value="Genomic_DNA"/>
</dbReference>
<dbReference type="RefSeq" id="WP_153816527.1">
    <property type="nucleotide sequence ID" value="NZ_BJFL01000002.1"/>
</dbReference>
<gene>
    <name evidence="2" type="ORF">GTS_04610</name>
</gene>
<keyword evidence="1" id="KW-1133">Transmembrane helix</keyword>
<reference evidence="3" key="1">
    <citation type="submission" date="2019-04" db="EMBL/GenBank/DDBJ databases">
        <title>Draft genome sequence of Pseudonocardiaceae bacterium SL3-2-4.</title>
        <authorList>
            <person name="Ningsih F."/>
            <person name="Yokota A."/>
            <person name="Sakai Y."/>
            <person name="Nanatani K."/>
            <person name="Yabe S."/>
            <person name="Oetari A."/>
            <person name="Sjamsuridzal W."/>
        </authorList>
    </citation>
    <scope>NUCLEOTIDE SEQUENCE [LARGE SCALE GENOMIC DNA]</scope>
    <source>
        <strain evidence="3">SL3-2-4</strain>
    </source>
</reference>
<keyword evidence="1" id="KW-0472">Membrane</keyword>
<feature type="transmembrane region" description="Helical" evidence="1">
    <location>
        <begin position="6"/>
        <end position="26"/>
    </location>
</feature>
<keyword evidence="3" id="KW-1185">Reference proteome</keyword>